<dbReference type="AlphaFoldDB" id="A0A6N8HZA5"/>
<dbReference type="Proteomes" id="UP000469440">
    <property type="component" value="Unassembled WGS sequence"/>
</dbReference>
<dbReference type="PROSITE" id="PS50893">
    <property type="entry name" value="ABC_TRANSPORTER_2"/>
    <property type="match status" value="1"/>
</dbReference>
<evidence type="ECO:0000256" key="2">
    <source>
        <dbReference type="ARBA" id="ARBA00022741"/>
    </source>
</evidence>
<keyword evidence="3 5" id="KW-0067">ATP-binding</keyword>
<dbReference type="InterPro" id="IPR027417">
    <property type="entry name" value="P-loop_NTPase"/>
</dbReference>
<evidence type="ECO:0000313" key="8">
    <source>
        <dbReference type="Proteomes" id="UP000515909"/>
    </source>
</evidence>
<dbReference type="InterPro" id="IPR015854">
    <property type="entry name" value="ABC_transpr_LolD-like"/>
</dbReference>
<dbReference type="GO" id="GO:0005524">
    <property type="term" value="F:ATP binding"/>
    <property type="evidence" value="ECO:0007669"/>
    <property type="project" value="UniProtKB-KW"/>
</dbReference>
<dbReference type="PANTHER" id="PTHR24220">
    <property type="entry name" value="IMPORT ATP-BINDING PROTEIN"/>
    <property type="match status" value="1"/>
</dbReference>
<dbReference type="GO" id="GO:0098796">
    <property type="term" value="C:membrane protein complex"/>
    <property type="evidence" value="ECO:0007669"/>
    <property type="project" value="UniProtKB-ARBA"/>
</dbReference>
<dbReference type="FunFam" id="3.40.50.300:FF:000032">
    <property type="entry name" value="Export ABC transporter ATP-binding protein"/>
    <property type="match status" value="1"/>
</dbReference>
<dbReference type="GO" id="GO:0005886">
    <property type="term" value="C:plasma membrane"/>
    <property type="evidence" value="ECO:0007669"/>
    <property type="project" value="TreeGrafter"/>
</dbReference>
<keyword evidence="1" id="KW-0813">Transport</keyword>
<evidence type="ECO:0000313" key="5">
    <source>
        <dbReference type="EMBL" id="MVB11039.1"/>
    </source>
</evidence>
<dbReference type="CDD" id="cd03255">
    <property type="entry name" value="ABC_MJ0796_LolCDE_FtsE"/>
    <property type="match status" value="1"/>
</dbReference>
<dbReference type="PANTHER" id="PTHR24220:SF86">
    <property type="entry name" value="ABC TRANSPORTER ABCH.1"/>
    <property type="match status" value="1"/>
</dbReference>
<keyword evidence="5" id="KW-0378">Hydrolase</keyword>
<feature type="domain" description="ABC transporter" evidence="4">
    <location>
        <begin position="2"/>
        <end position="226"/>
    </location>
</feature>
<reference evidence="6 8" key="2">
    <citation type="submission" date="2020-08" db="EMBL/GenBank/DDBJ databases">
        <title>The isolate Caproiciproducens sp. 7D4C2 produces n-caproate at mildly acidic conditions from hexoses: genome and rBOX comparison with related strains and chain-elongating bacteria.</title>
        <authorList>
            <person name="Esquivel-Elizondo S."/>
            <person name="Bagci C."/>
            <person name="Temovska M."/>
            <person name="Jeon B.S."/>
            <person name="Bessarab I."/>
            <person name="Williams R.B.H."/>
            <person name="Huson D.H."/>
            <person name="Angenent L.T."/>
        </authorList>
    </citation>
    <scope>NUCLEOTIDE SEQUENCE [LARGE SCALE GENOMIC DNA]</scope>
    <source>
        <strain evidence="6 8">7D4C2</strain>
    </source>
</reference>
<dbReference type="Gene3D" id="3.40.50.300">
    <property type="entry name" value="P-loop containing nucleotide triphosphate hydrolases"/>
    <property type="match status" value="1"/>
</dbReference>
<protein>
    <submittedName>
        <fullName evidence="5 6">ABC transporter ATP-binding protein</fullName>
        <ecNumber evidence="5">3.6.3.-</ecNumber>
    </submittedName>
</protein>
<dbReference type="SMART" id="SM00382">
    <property type="entry name" value="AAA"/>
    <property type="match status" value="1"/>
</dbReference>
<sequence>MIRVSHLFKSYGTGENKFQALADVNLDIPDGSFVAVQGKSGAGKSTLLHILGCLDDFEKGEYFLDDVNVKNLKDGKLAKLRNQKLGFVLQDFSLINHKSVLFNAMLPMFFNTTPLKEMKQKARNALKTVGLAEQENKTASQLSGGQRQRVAIARAIAGNPSILLADEPTGALDTGTSKQIMELFSKLNRQGLTVIVVTHDDTVAGCCNRKIIIQDGKIIRDSPNGEG</sequence>
<evidence type="ECO:0000259" key="4">
    <source>
        <dbReference type="PROSITE" id="PS50893"/>
    </source>
</evidence>
<dbReference type="OrthoDB" id="9802264at2"/>
<organism evidence="5 7">
    <name type="scientific">Caproicibacter fermentans</name>
    <dbReference type="NCBI Taxonomy" id="2576756"/>
    <lineage>
        <taxon>Bacteria</taxon>
        <taxon>Bacillati</taxon>
        <taxon>Bacillota</taxon>
        <taxon>Clostridia</taxon>
        <taxon>Eubacteriales</taxon>
        <taxon>Acutalibacteraceae</taxon>
        <taxon>Caproicibacter</taxon>
    </lineage>
</organism>
<keyword evidence="7" id="KW-1185">Reference proteome</keyword>
<accession>A0A6N8HZA5</accession>
<reference evidence="5 7" key="1">
    <citation type="submission" date="2019-09" db="EMBL/GenBank/DDBJ databases">
        <title>Genome sequence of Clostridium sp. EA1.</title>
        <authorList>
            <person name="Poehlein A."/>
            <person name="Bengelsdorf F.R."/>
            <person name="Daniel R."/>
        </authorList>
    </citation>
    <scope>NUCLEOTIDE SEQUENCE [LARGE SCALE GENOMIC DNA]</scope>
    <source>
        <strain evidence="5 7">EA1</strain>
    </source>
</reference>
<dbReference type="InterPro" id="IPR017911">
    <property type="entry name" value="MacB-like_ATP-bd"/>
</dbReference>
<dbReference type="Proteomes" id="UP000515909">
    <property type="component" value="Chromosome"/>
</dbReference>
<dbReference type="Pfam" id="PF00005">
    <property type="entry name" value="ABC_tran"/>
    <property type="match status" value="1"/>
</dbReference>
<dbReference type="KEGG" id="cfem:HCR03_11285"/>
<evidence type="ECO:0000256" key="1">
    <source>
        <dbReference type="ARBA" id="ARBA00022448"/>
    </source>
</evidence>
<keyword evidence="2" id="KW-0547">Nucleotide-binding</keyword>
<dbReference type="GO" id="GO:0016887">
    <property type="term" value="F:ATP hydrolysis activity"/>
    <property type="evidence" value="ECO:0007669"/>
    <property type="project" value="InterPro"/>
</dbReference>
<dbReference type="PROSITE" id="PS00211">
    <property type="entry name" value="ABC_TRANSPORTER_1"/>
    <property type="match status" value="1"/>
</dbReference>
<dbReference type="GO" id="GO:0022857">
    <property type="term" value="F:transmembrane transporter activity"/>
    <property type="evidence" value="ECO:0007669"/>
    <property type="project" value="TreeGrafter"/>
</dbReference>
<dbReference type="EMBL" id="VWXL01000052">
    <property type="protein sequence ID" value="MVB11039.1"/>
    <property type="molecule type" value="Genomic_DNA"/>
</dbReference>
<gene>
    <name evidence="5" type="primary">yknY_3</name>
    <name evidence="5" type="ORF">CAFE_17410</name>
    <name evidence="6" type="ORF">HCR03_11285</name>
</gene>
<evidence type="ECO:0000313" key="6">
    <source>
        <dbReference type="EMBL" id="QNK39341.1"/>
    </source>
</evidence>
<evidence type="ECO:0000256" key="3">
    <source>
        <dbReference type="ARBA" id="ARBA00022840"/>
    </source>
</evidence>
<proteinExistence type="predicted"/>
<dbReference type="InterPro" id="IPR017871">
    <property type="entry name" value="ABC_transporter-like_CS"/>
</dbReference>
<evidence type="ECO:0000313" key="7">
    <source>
        <dbReference type="Proteomes" id="UP000469440"/>
    </source>
</evidence>
<dbReference type="InterPro" id="IPR003593">
    <property type="entry name" value="AAA+_ATPase"/>
</dbReference>
<dbReference type="InterPro" id="IPR003439">
    <property type="entry name" value="ABC_transporter-like_ATP-bd"/>
</dbReference>
<dbReference type="SUPFAM" id="SSF52540">
    <property type="entry name" value="P-loop containing nucleoside triphosphate hydrolases"/>
    <property type="match status" value="1"/>
</dbReference>
<dbReference type="EC" id="3.6.3.-" evidence="5"/>
<accession>A0A7G8T6V0</accession>
<name>A0A6N8HZA5_9FIRM</name>
<dbReference type="RefSeq" id="WP_066645735.1">
    <property type="nucleotide sequence ID" value="NZ_CP060286.1"/>
</dbReference>
<dbReference type="EMBL" id="CP060286">
    <property type="protein sequence ID" value="QNK39341.1"/>
    <property type="molecule type" value="Genomic_DNA"/>
</dbReference>